<evidence type="ECO:0000256" key="2">
    <source>
        <dbReference type="SAM" id="MobiDB-lite"/>
    </source>
</evidence>
<organism evidence="5 6">
    <name type="scientific">Hymenobacter edaphi</name>
    <dbReference type="NCBI Taxonomy" id="2211146"/>
    <lineage>
        <taxon>Bacteria</taxon>
        <taxon>Pseudomonadati</taxon>
        <taxon>Bacteroidota</taxon>
        <taxon>Cytophagia</taxon>
        <taxon>Cytophagales</taxon>
        <taxon>Hymenobacteraceae</taxon>
        <taxon>Hymenobacter</taxon>
    </lineage>
</organism>
<feature type="compositionally biased region" description="Low complexity" evidence="2">
    <location>
        <begin position="506"/>
        <end position="516"/>
    </location>
</feature>
<proteinExistence type="inferred from homology"/>
<dbReference type="InterPro" id="IPR018392">
    <property type="entry name" value="LysM"/>
</dbReference>
<keyword evidence="3" id="KW-0732">Signal</keyword>
<evidence type="ECO:0000256" key="3">
    <source>
        <dbReference type="SAM" id="SignalP"/>
    </source>
</evidence>
<keyword evidence="6" id="KW-1185">Reference proteome</keyword>
<evidence type="ECO:0000256" key="1">
    <source>
        <dbReference type="ARBA" id="ARBA00007734"/>
    </source>
</evidence>
<dbReference type="SMART" id="SM00257">
    <property type="entry name" value="LysM"/>
    <property type="match status" value="3"/>
</dbReference>
<dbReference type="Gene3D" id="1.10.530.10">
    <property type="match status" value="1"/>
</dbReference>
<dbReference type="SUPFAM" id="SSF53955">
    <property type="entry name" value="Lysozyme-like"/>
    <property type="match status" value="1"/>
</dbReference>
<dbReference type="PROSITE" id="PS51782">
    <property type="entry name" value="LYSM"/>
    <property type="match status" value="3"/>
</dbReference>
<dbReference type="Pfam" id="PF01464">
    <property type="entry name" value="SLT"/>
    <property type="match status" value="1"/>
</dbReference>
<evidence type="ECO:0000313" key="6">
    <source>
        <dbReference type="Proteomes" id="UP000248553"/>
    </source>
</evidence>
<reference evidence="6" key="1">
    <citation type="submission" date="2018-05" db="EMBL/GenBank/DDBJ databases">
        <authorList>
            <person name="Nie L."/>
        </authorList>
    </citation>
    <scope>NUCLEOTIDE SEQUENCE [LARGE SCALE GENOMIC DNA]</scope>
    <source>
        <strain evidence="6">NL</strain>
    </source>
</reference>
<dbReference type="AlphaFoldDB" id="A0A328BMK5"/>
<sequence length="696" mass="77152">MKKSLRASALFLLAAAFVRPVAAQTQLPPVTMPEAGASDDTTRVRLELQPDSLVAEPVPLDSVRLAWLQAPPEVRDLICDRVACFDTDVPHAFNSTVLAHINFFTLRNRNYMQRVLERENLYFPLFEKYLTKYNLPPDLKYLAVVESALIPTAKSRVGATGLWQFMGPTANDLRLRRDEWVDERMDPEKATEAACKHLRYLYGVFHDWELVLAAYNWGAGNIQRVMRKSGKRNFWEMYPYMPKETRNYVPSFTAIMYAMKYAEQHHLHSAELKYQYAQPMDTLQLNGQAFDMMRLSQAVGLDSTAILRFNPELRRPYLPDGYRTYTVRFPADRRPMLQEVDRSVLFGYCRPQAALPVPMEPLPPRLNGVEPFPSARQLAAGSRRKPAAEVAEAPAPETPRTQRKVHTVKRGQTLAELAEWYGVSQTQLRRWNNLTKGRALKPKQQLVVFLPAKSGSASSVQNVAARPAAAPAVAAAPRTPAEMGVKVSKLPVKPAPKAEAPEPEETAVAAATPVERPAAEPRKQVRPPRPVAAAPAKESSAEAETAATPEPAAPLAAVPAQQDAATEYVIRKGDYLTKLARERGLSVEQLVAWNNLKSQVVTPGQKLRLAPPTGAEAADNEAEKPAAVTAAAPKSAPKAGKVAPLPLQQRVHVVQPGDTLYNISRRYQGLTVEQLRKLNHLQSDEVKPGQKLIVAS</sequence>
<dbReference type="OrthoDB" id="9815002at2"/>
<feature type="compositionally biased region" description="Low complexity" evidence="2">
    <location>
        <begin position="531"/>
        <end position="560"/>
    </location>
</feature>
<protein>
    <recommendedName>
        <fullName evidence="4">LysM domain-containing protein</fullName>
    </recommendedName>
</protein>
<feature type="region of interest" description="Disordered" evidence="2">
    <location>
        <begin position="493"/>
        <end position="560"/>
    </location>
</feature>
<feature type="domain" description="LysM" evidence="4">
    <location>
        <begin position="404"/>
        <end position="448"/>
    </location>
</feature>
<dbReference type="GO" id="GO:0000270">
    <property type="term" value="P:peptidoglycan metabolic process"/>
    <property type="evidence" value="ECO:0007669"/>
    <property type="project" value="InterPro"/>
</dbReference>
<feature type="chain" id="PRO_5016348530" description="LysM domain-containing protein" evidence="3">
    <location>
        <begin position="24"/>
        <end position="696"/>
    </location>
</feature>
<dbReference type="InterPro" id="IPR008258">
    <property type="entry name" value="Transglycosylase_SLT_dom_1"/>
</dbReference>
<dbReference type="Proteomes" id="UP000248553">
    <property type="component" value="Unassembled WGS sequence"/>
</dbReference>
<dbReference type="PANTHER" id="PTHR33734">
    <property type="entry name" value="LYSM DOMAIN-CONTAINING GPI-ANCHORED PROTEIN 2"/>
    <property type="match status" value="1"/>
</dbReference>
<dbReference type="PROSITE" id="PS00922">
    <property type="entry name" value="TRANSGLYCOSYLASE"/>
    <property type="match status" value="1"/>
</dbReference>
<evidence type="ECO:0000313" key="5">
    <source>
        <dbReference type="EMBL" id="RAK68363.1"/>
    </source>
</evidence>
<dbReference type="Gene3D" id="3.10.350.10">
    <property type="entry name" value="LysM domain"/>
    <property type="match status" value="3"/>
</dbReference>
<dbReference type="CDD" id="cd16894">
    <property type="entry name" value="MltD-like"/>
    <property type="match status" value="1"/>
</dbReference>
<dbReference type="Pfam" id="PF01476">
    <property type="entry name" value="LysM"/>
    <property type="match status" value="3"/>
</dbReference>
<dbReference type="PANTHER" id="PTHR33734:SF22">
    <property type="entry name" value="MEMBRANE-BOUND LYTIC MUREIN TRANSGLYCOSYLASE D"/>
    <property type="match status" value="1"/>
</dbReference>
<feature type="domain" description="LysM" evidence="4">
    <location>
        <begin position="650"/>
        <end position="694"/>
    </location>
</feature>
<feature type="domain" description="LysM" evidence="4">
    <location>
        <begin position="566"/>
        <end position="609"/>
    </location>
</feature>
<feature type="signal peptide" evidence="3">
    <location>
        <begin position="1"/>
        <end position="23"/>
    </location>
</feature>
<comment type="similarity">
    <text evidence="1">Belongs to the transglycosylase Slt family.</text>
</comment>
<dbReference type="InterPro" id="IPR036779">
    <property type="entry name" value="LysM_dom_sf"/>
</dbReference>
<comment type="caution">
    <text evidence="5">The sequence shown here is derived from an EMBL/GenBank/DDBJ whole genome shotgun (WGS) entry which is preliminary data.</text>
</comment>
<dbReference type="CDD" id="cd00118">
    <property type="entry name" value="LysM"/>
    <property type="match status" value="3"/>
</dbReference>
<accession>A0A328BMK5</accession>
<dbReference type="EMBL" id="QHKM01000002">
    <property type="protein sequence ID" value="RAK68363.1"/>
    <property type="molecule type" value="Genomic_DNA"/>
</dbReference>
<dbReference type="RefSeq" id="WP_111477976.1">
    <property type="nucleotide sequence ID" value="NZ_QHKM01000002.1"/>
</dbReference>
<feature type="region of interest" description="Disordered" evidence="2">
    <location>
        <begin position="377"/>
        <end position="407"/>
    </location>
</feature>
<evidence type="ECO:0000259" key="4">
    <source>
        <dbReference type="PROSITE" id="PS51782"/>
    </source>
</evidence>
<dbReference type="InterPro" id="IPR000189">
    <property type="entry name" value="Transglyc_AS"/>
</dbReference>
<gene>
    <name evidence="5" type="ORF">DLM85_10100</name>
</gene>
<dbReference type="SUPFAM" id="SSF54106">
    <property type="entry name" value="LysM domain"/>
    <property type="match status" value="3"/>
</dbReference>
<name>A0A328BMK5_9BACT</name>
<dbReference type="GO" id="GO:0016020">
    <property type="term" value="C:membrane"/>
    <property type="evidence" value="ECO:0007669"/>
    <property type="project" value="InterPro"/>
</dbReference>
<dbReference type="InterPro" id="IPR023346">
    <property type="entry name" value="Lysozyme-like_dom_sf"/>
</dbReference>
<dbReference type="GO" id="GO:0008932">
    <property type="term" value="F:lytic endotransglycosylase activity"/>
    <property type="evidence" value="ECO:0007669"/>
    <property type="project" value="TreeGrafter"/>
</dbReference>